<sequence length="210" mass="24113">MVYILIHGLGQDETSWNQVESLLLQKKMKVKKVSLYQLLQNQDFTYENLFESFVQYCLQFQEKVSLCGLSLGGILAMDFAKAYPQHIQSLIIIGAPYKIPRLLFGIQNLIFHLMPQSTFEKMAIKKKDFISLVQSMTYINISKDLELIQCPTLLLCGEKDTHNKKGCQLLNEHIHGSCFEIIEHASHEVNIDNPQLLAQKISSFYTKQKA</sequence>
<name>A0A1Y4SNL4_9FIRM</name>
<accession>A0A1Y4SNL4</accession>
<dbReference type="Pfam" id="PF07819">
    <property type="entry name" value="PGAP1"/>
    <property type="match status" value="1"/>
</dbReference>
<reference evidence="2 3" key="1">
    <citation type="journal article" date="2018" name="BMC Genomics">
        <title>Whole genome sequencing and function prediction of 133 gut anaerobes isolated from chicken caecum in pure cultures.</title>
        <authorList>
            <person name="Medvecky M."/>
            <person name="Cejkova D."/>
            <person name="Polansky O."/>
            <person name="Karasova D."/>
            <person name="Kubasova T."/>
            <person name="Cizek A."/>
            <person name="Rychlik I."/>
        </authorList>
    </citation>
    <scope>NUCLEOTIDE SEQUENCE [LARGE SCALE GENOMIC DNA]</scope>
    <source>
        <strain evidence="2 3">An13</strain>
    </source>
</reference>
<dbReference type="Proteomes" id="UP000195305">
    <property type="component" value="Unassembled WGS sequence"/>
</dbReference>
<dbReference type="AlphaFoldDB" id="A0A1Y4SNL4"/>
<protein>
    <recommendedName>
        <fullName evidence="1">GPI inositol-deacylase PGAP1-like alpha/beta domain-containing protein</fullName>
    </recommendedName>
</protein>
<dbReference type="InterPro" id="IPR029058">
    <property type="entry name" value="AB_hydrolase_fold"/>
</dbReference>
<dbReference type="SUPFAM" id="SSF53474">
    <property type="entry name" value="alpha/beta-Hydrolases"/>
    <property type="match status" value="1"/>
</dbReference>
<dbReference type="EMBL" id="NFLJ01000055">
    <property type="protein sequence ID" value="OUQ31509.1"/>
    <property type="molecule type" value="Genomic_DNA"/>
</dbReference>
<evidence type="ECO:0000313" key="2">
    <source>
        <dbReference type="EMBL" id="OUQ31509.1"/>
    </source>
</evidence>
<evidence type="ECO:0000313" key="3">
    <source>
        <dbReference type="Proteomes" id="UP000195305"/>
    </source>
</evidence>
<feature type="domain" description="GPI inositol-deacylase PGAP1-like alpha/beta" evidence="1">
    <location>
        <begin position="55"/>
        <end position="140"/>
    </location>
</feature>
<dbReference type="PANTHER" id="PTHR43798">
    <property type="entry name" value="MONOACYLGLYCEROL LIPASE"/>
    <property type="match status" value="1"/>
</dbReference>
<dbReference type="Gene3D" id="3.40.50.1820">
    <property type="entry name" value="alpha/beta hydrolase"/>
    <property type="match status" value="1"/>
</dbReference>
<keyword evidence="3" id="KW-1185">Reference proteome</keyword>
<comment type="caution">
    <text evidence="2">The sequence shown here is derived from an EMBL/GenBank/DDBJ whole genome shotgun (WGS) entry which is preliminary data.</text>
</comment>
<organism evidence="2 3">
    <name type="scientific">Massilimicrobiota timonensis</name>
    <dbReference type="NCBI Taxonomy" id="1776392"/>
    <lineage>
        <taxon>Bacteria</taxon>
        <taxon>Bacillati</taxon>
        <taxon>Bacillota</taxon>
        <taxon>Erysipelotrichia</taxon>
        <taxon>Erysipelotrichales</taxon>
        <taxon>Erysipelotrichaceae</taxon>
        <taxon>Massilimicrobiota</taxon>
    </lineage>
</organism>
<proteinExistence type="predicted"/>
<dbReference type="GO" id="GO:0016788">
    <property type="term" value="F:hydrolase activity, acting on ester bonds"/>
    <property type="evidence" value="ECO:0007669"/>
    <property type="project" value="InterPro"/>
</dbReference>
<dbReference type="OrthoDB" id="9775557at2"/>
<dbReference type="InterPro" id="IPR012908">
    <property type="entry name" value="PGAP1-ab_dom-like"/>
</dbReference>
<dbReference type="InterPro" id="IPR050266">
    <property type="entry name" value="AB_hydrolase_sf"/>
</dbReference>
<gene>
    <name evidence="2" type="ORF">B5E75_13310</name>
</gene>
<evidence type="ECO:0000259" key="1">
    <source>
        <dbReference type="Pfam" id="PF07819"/>
    </source>
</evidence>
<dbReference type="RefSeq" id="WP_087360188.1">
    <property type="nucleotide sequence ID" value="NZ_NFLJ01000055.1"/>
</dbReference>